<dbReference type="PROSITE" id="PS50893">
    <property type="entry name" value="ABC_TRANSPORTER_2"/>
    <property type="match status" value="1"/>
</dbReference>
<proteinExistence type="inferred from homology"/>
<reference evidence="7" key="1">
    <citation type="submission" date="2016-11" db="EMBL/GenBank/DDBJ databases">
        <authorList>
            <person name="Varghese N."/>
            <person name="Submissions S."/>
        </authorList>
    </citation>
    <scope>NUCLEOTIDE SEQUENCE [LARGE SCALE GENOMIC DNA]</scope>
    <source>
        <strain evidence="7">CGMCC 1.6496</strain>
    </source>
</reference>
<dbReference type="Pfam" id="PF00005">
    <property type="entry name" value="ABC_tran"/>
    <property type="match status" value="1"/>
</dbReference>
<keyword evidence="3" id="KW-0547">Nucleotide-binding</keyword>
<evidence type="ECO:0000313" key="7">
    <source>
        <dbReference type="Proteomes" id="UP000184079"/>
    </source>
</evidence>
<name>A0A1M5TNG2_9BACI</name>
<dbReference type="EMBL" id="FQXD01000008">
    <property type="protein sequence ID" value="SHH52219.1"/>
    <property type="molecule type" value="Genomic_DNA"/>
</dbReference>
<keyword evidence="2" id="KW-0813">Transport</keyword>
<feature type="domain" description="ABC transporter" evidence="5">
    <location>
        <begin position="5"/>
        <end position="233"/>
    </location>
</feature>
<dbReference type="AlphaFoldDB" id="A0A1M5TNG2"/>
<dbReference type="SUPFAM" id="SSF52540">
    <property type="entry name" value="P-loop containing nucleoside triphosphate hydrolases"/>
    <property type="match status" value="1"/>
</dbReference>
<organism evidence="6 7">
    <name type="scientific">Virgibacillus chiguensis</name>
    <dbReference type="NCBI Taxonomy" id="411959"/>
    <lineage>
        <taxon>Bacteria</taxon>
        <taxon>Bacillati</taxon>
        <taxon>Bacillota</taxon>
        <taxon>Bacilli</taxon>
        <taxon>Bacillales</taxon>
        <taxon>Bacillaceae</taxon>
        <taxon>Virgibacillus</taxon>
    </lineage>
</organism>
<dbReference type="InterPro" id="IPR003593">
    <property type="entry name" value="AAA+_ATPase"/>
</dbReference>
<dbReference type="PANTHER" id="PTHR43335">
    <property type="entry name" value="ABC TRANSPORTER, ATP-BINDING PROTEIN"/>
    <property type="match status" value="1"/>
</dbReference>
<dbReference type="Gene3D" id="3.40.50.300">
    <property type="entry name" value="P-loop containing nucleotide triphosphate hydrolases"/>
    <property type="match status" value="1"/>
</dbReference>
<evidence type="ECO:0000256" key="2">
    <source>
        <dbReference type="ARBA" id="ARBA00022448"/>
    </source>
</evidence>
<dbReference type="GO" id="GO:0005524">
    <property type="term" value="F:ATP binding"/>
    <property type="evidence" value="ECO:0007669"/>
    <property type="project" value="UniProtKB-KW"/>
</dbReference>
<keyword evidence="4 6" id="KW-0067">ATP-binding</keyword>
<dbReference type="InterPro" id="IPR003439">
    <property type="entry name" value="ABC_transporter-like_ATP-bd"/>
</dbReference>
<keyword evidence="7" id="KW-1185">Reference proteome</keyword>
<evidence type="ECO:0000256" key="3">
    <source>
        <dbReference type="ARBA" id="ARBA00022741"/>
    </source>
</evidence>
<dbReference type="PANTHER" id="PTHR43335:SF4">
    <property type="entry name" value="ABC TRANSPORTER, ATP-BINDING PROTEIN"/>
    <property type="match status" value="1"/>
</dbReference>
<sequence>MNDVIYTENLTKAYGQTFAVNNVDLSVAKGEIYGFLGLNGAGKTTTIQMLLGMITPTSGTCYLNGEKVHSKNKDIWRHVGYMVETPYSYPELTVRENLDVICKLRGIRDKSCVDWIIKNLQLEAYAAKKAKHLSMGNNQRLGIAKALLHHPPILILDEPTNGLDPAGIVEVRQLLKELAQNKGVTILISSHKLDEISKIATNIAIIHQGILIKKISGEQLEKQLHKTLLLDGKNRLAIKHTLLTAGYKVTTNNEENSPLQMKEANAVHDPGKIATLLVNAGYPPTLLQVVKEDLEMYFLRTIQEFGGDQHE</sequence>
<dbReference type="InterPro" id="IPR027417">
    <property type="entry name" value="P-loop_NTPase"/>
</dbReference>
<protein>
    <submittedName>
        <fullName evidence="6">ABC-2 type transport system ATP-binding protein</fullName>
    </submittedName>
</protein>
<evidence type="ECO:0000256" key="4">
    <source>
        <dbReference type="ARBA" id="ARBA00022840"/>
    </source>
</evidence>
<evidence type="ECO:0000256" key="1">
    <source>
        <dbReference type="ARBA" id="ARBA00005417"/>
    </source>
</evidence>
<dbReference type="Proteomes" id="UP000184079">
    <property type="component" value="Unassembled WGS sequence"/>
</dbReference>
<dbReference type="SMART" id="SM00382">
    <property type="entry name" value="AAA"/>
    <property type="match status" value="1"/>
</dbReference>
<dbReference type="GO" id="GO:0016887">
    <property type="term" value="F:ATP hydrolysis activity"/>
    <property type="evidence" value="ECO:0007669"/>
    <property type="project" value="InterPro"/>
</dbReference>
<comment type="similarity">
    <text evidence="1">Belongs to the ABC transporter superfamily.</text>
</comment>
<accession>A0A1M5TNG2</accession>
<gene>
    <name evidence="6" type="ORF">SAMN05421807_10877</name>
</gene>
<evidence type="ECO:0000259" key="5">
    <source>
        <dbReference type="PROSITE" id="PS50893"/>
    </source>
</evidence>
<dbReference type="OrthoDB" id="9804819at2"/>
<dbReference type="RefSeq" id="WP_073008691.1">
    <property type="nucleotide sequence ID" value="NZ_FQXD01000008.1"/>
</dbReference>
<evidence type="ECO:0000313" key="6">
    <source>
        <dbReference type="EMBL" id="SHH52219.1"/>
    </source>
</evidence>